<protein>
    <submittedName>
        <fullName evidence="2">Uncharacterized protein</fullName>
    </submittedName>
</protein>
<feature type="signal peptide" evidence="1">
    <location>
        <begin position="1"/>
        <end position="21"/>
    </location>
</feature>
<reference evidence="2 3" key="1">
    <citation type="submission" date="2018-05" db="EMBL/GenBank/DDBJ databases">
        <title>Whole genome sequencing for identification of molecular markers to develop diagnostic detection tools for the regulated plant pathogen Lachnellula willkommii.</title>
        <authorList>
            <person name="Giroux E."/>
            <person name="Bilodeau G."/>
        </authorList>
    </citation>
    <scope>NUCLEOTIDE SEQUENCE [LARGE SCALE GENOMIC DNA]</scope>
    <source>
        <strain evidence="2 3">CBS 625.97</strain>
    </source>
</reference>
<sequence>MVQLSIIALSLTSALPTLVAAGCKEGGIYCGVGLKKEGNYITQINTGLKAAGEGATDYNENQSLWSCEGSGAIVFKQLCLAGCVGNGKNDDSCLENDAAEAAADAKRNVGLSWTA</sequence>
<gene>
    <name evidence="2" type="ORF">LCER1_G003553</name>
</gene>
<dbReference type="Proteomes" id="UP000481288">
    <property type="component" value="Unassembled WGS sequence"/>
</dbReference>
<proteinExistence type="predicted"/>
<keyword evidence="1" id="KW-0732">Signal</keyword>
<dbReference type="AlphaFoldDB" id="A0A7D8YZQ4"/>
<feature type="chain" id="PRO_5028901517" evidence="1">
    <location>
        <begin position="22"/>
        <end position="115"/>
    </location>
</feature>
<keyword evidence="3" id="KW-1185">Reference proteome</keyword>
<name>A0A7D8YZQ4_9HELO</name>
<evidence type="ECO:0000313" key="3">
    <source>
        <dbReference type="Proteomes" id="UP000481288"/>
    </source>
</evidence>
<organism evidence="2 3">
    <name type="scientific">Lachnellula cervina</name>
    <dbReference type="NCBI Taxonomy" id="1316786"/>
    <lineage>
        <taxon>Eukaryota</taxon>
        <taxon>Fungi</taxon>
        <taxon>Dikarya</taxon>
        <taxon>Ascomycota</taxon>
        <taxon>Pezizomycotina</taxon>
        <taxon>Leotiomycetes</taxon>
        <taxon>Helotiales</taxon>
        <taxon>Lachnaceae</taxon>
        <taxon>Lachnellula</taxon>
    </lineage>
</organism>
<dbReference type="EMBL" id="QGMG01000178">
    <property type="protein sequence ID" value="TVY56204.1"/>
    <property type="molecule type" value="Genomic_DNA"/>
</dbReference>
<accession>A0A7D8YZQ4</accession>
<evidence type="ECO:0000256" key="1">
    <source>
        <dbReference type="SAM" id="SignalP"/>
    </source>
</evidence>
<comment type="caution">
    <text evidence="2">The sequence shown here is derived from an EMBL/GenBank/DDBJ whole genome shotgun (WGS) entry which is preliminary data.</text>
</comment>
<dbReference type="OrthoDB" id="4186099at2759"/>
<evidence type="ECO:0000313" key="2">
    <source>
        <dbReference type="EMBL" id="TVY56204.1"/>
    </source>
</evidence>